<dbReference type="Proteomes" id="UP000427906">
    <property type="component" value="Chromosome"/>
</dbReference>
<dbReference type="AlphaFoldDB" id="A0A5K7YMC7"/>
<keyword evidence="2" id="KW-1185">Reference proteome</keyword>
<proteinExistence type="predicted"/>
<accession>A0A5K7YMC7</accession>
<protein>
    <submittedName>
        <fullName evidence="1">Uncharacterized protein</fullName>
    </submittedName>
</protein>
<dbReference type="RefSeq" id="WP_155317443.1">
    <property type="nucleotide sequence ID" value="NZ_AP021874.1"/>
</dbReference>
<evidence type="ECO:0000313" key="2">
    <source>
        <dbReference type="Proteomes" id="UP000427906"/>
    </source>
</evidence>
<sequence length="80" mass="8959">MATRDIPRGPSHATRVPEIELETNSDSSRWLIYWFGELTLGPPTRGWELLFRLHHRSDGFGTIAADGGSDAVCAGVRFRF</sequence>
<organism evidence="1 2">
    <name type="scientific">Desulfosarcina alkanivorans</name>
    <dbReference type="NCBI Taxonomy" id="571177"/>
    <lineage>
        <taxon>Bacteria</taxon>
        <taxon>Pseudomonadati</taxon>
        <taxon>Thermodesulfobacteriota</taxon>
        <taxon>Desulfobacteria</taxon>
        <taxon>Desulfobacterales</taxon>
        <taxon>Desulfosarcinaceae</taxon>
        <taxon>Desulfosarcina</taxon>
    </lineage>
</organism>
<dbReference type="OrthoDB" id="323914at2"/>
<name>A0A5K7YMC7_9BACT</name>
<dbReference type="KEGG" id="dalk:DSCA_33300"/>
<dbReference type="EMBL" id="AP021874">
    <property type="protein sequence ID" value="BBO69400.1"/>
    <property type="molecule type" value="Genomic_DNA"/>
</dbReference>
<evidence type="ECO:0000313" key="1">
    <source>
        <dbReference type="EMBL" id="BBO69400.1"/>
    </source>
</evidence>
<reference evidence="1 2" key="1">
    <citation type="submission" date="2019-11" db="EMBL/GenBank/DDBJ databases">
        <title>Comparative genomics of hydrocarbon-degrading Desulfosarcina strains.</title>
        <authorList>
            <person name="Watanabe M."/>
            <person name="Kojima H."/>
            <person name="Fukui M."/>
        </authorList>
    </citation>
    <scope>NUCLEOTIDE SEQUENCE [LARGE SCALE GENOMIC DNA]</scope>
    <source>
        <strain evidence="1 2">PL12</strain>
    </source>
</reference>
<gene>
    <name evidence="1" type="ORF">DSCA_33300</name>
</gene>